<dbReference type="Pfam" id="PF12236">
    <property type="entry name" value="Head-tail_con"/>
    <property type="match status" value="1"/>
</dbReference>
<keyword evidence="7" id="KW-0118">Viral capsid assembly</keyword>
<evidence type="ECO:0000313" key="11">
    <source>
        <dbReference type="EMBL" id="ANS06230.1"/>
    </source>
</evidence>
<protein>
    <recommendedName>
        <fullName evidence="13">Head-tail connector protein</fullName>
    </recommendedName>
</protein>
<evidence type="ECO:0000256" key="8">
    <source>
        <dbReference type="ARBA" id="ARBA00023009"/>
    </source>
</evidence>
<proteinExistence type="predicted"/>
<dbReference type="InterPro" id="IPR020991">
    <property type="entry name" value="Connector_podovirus"/>
</dbReference>
<dbReference type="GeneID" id="54976470"/>
<organism evidence="11 12">
    <name type="scientific">Phage MedPE-SWcel-C56</name>
    <dbReference type="NCBI Taxonomy" id="1871314"/>
    <lineage>
        <taxon>Viruses</taxon>
        <taxon>Duplodnaviria</taxon>
        <taxon>Heunggongvirae</taxon>
        <taxon>Uroviricota</taxon>
        <taxon>Caudoviricetes</taxon>
        <taxon>Autographivirales</taxon>
        <taxon>Kafavirus</taxon>
        <taxon>Kafavirus SWcelC56</taxon>
    </lineage>
</organism>
<evidence type="ECO:0000256" key="2">
    <source>
        <dbReference type="ARBA" id="ARBA00004328"/>
    </source>
</evidence>
<evidence type="ECO:0008006" key="13">
    <source>
        <dbReference type="Google" id="ProtNLM"/>
    </source>
</evidence>
<evidence type="ECO:0000256" key="1">
    <source>
        <dbReference type="ARBA" id="ARBA00003421"/>
    </source>
</evidence>
<evidence type="ECO:0000256" key="6">
    <source>
        <dbReference type="ARBA" id="ARBA00022844"/>
    </source>
</evidence>
<keyword evidence="12" id="KW-1185">Reference proteome</keyword>
<comment type="subcellular location">
    <subcellularLocation>
        <location evidence="2">Virion</location>
    </subcellularLocation>
</comment>
<keyword evidence="6" id="KW-0946">Virion</keyword>
<name>A0A1B1IY23_9CAUD</name>
<dbReference type="Proteomes" id="UP000222126">
    <property type="component" value="Segment"/>
</dbReference>
<dbReference type="GO" id="GO:0099002">
    <property type="term" value="P:symbiont genome ejection through host cell envelope, short tail mechanism"/>
    <property type="evidence" value="ECO:0007669"/>
    <property type="project" value="UniProtKB-KW"/>
</dbReference>
<evidence type="ECO:0000256" key="9">
    <source>
        <dbReference type="ARBA" id="ARBA00023219"/>
    </source>
</evidence>
<evidence type="ECO:0000256" key="10">
    <source>
        <dbReference type="ARBA" id="ARBA00023296"/>
    </source>
</evidence>
<evidence type="ECO:0000256" key="4">
    <source>
        <dbReference type="ARBA" id="ARBA00022595"/>
    </source>
</evidence>
<sequence length="523" mass="58966">MDKIETPKEEAAEDLKAQWEVMDGRKGETVTRCETYAMWTVPWVCPQDNEDGKTQSKGNVAIGSRLVNHLANRIVDVMFPTDTPFFTLPLSPAADRRLRSELPDENAYAKKLLEFKKATLSVEQDAMRDLNMTAYRPQAVMAVINAIVAGNAIIHRQPDRKRVVYGIKDFCVTRNLKGDLTSVLLRDSKRFEDLGEDEQRLVEEAKGRQKQDASVDIFTYYYLEHKTWHRVQSVDEVVIESTRESYSLEEFPCVDITWDLSRGETYARGLVEANSILFHNVNEVSAVILDIVGILSNIKFFVDPASSVDINELNNSDRGTYHLGREGDVTKPDFKHVTELEAMRTLVAEWERQLSQAFLLNAGTIRDAERVTAEEIRVLARELESAFGGIYSKLALNWQQREADFLVAGIEKRVPDLDLDLHDVIVSTGMESLSREGQLDALRLAIGDLQMLDAVPEDVRATIDKQAFSQFVFTNRGVNLAQFVLSKEQIQANQDAEMKQQQALMQSQGQVDVAKAAATSQGE</sequence>
<keyword evidence="9" id="KW-0231">Viral genome packaging</keyword>
<dbReference type="GO" id="GO:0044423">
    <property type="term" value="C:virion component"/>
    <property type="evidence" value="ECO:0007669"/>
    <property type="project" value="UniProtKB-KW"/>
</dbReference>
<evidence type="ECO:0000256" key="3">
    <source>
        <dbReference type="ARBA" id="ARBA00022470"/>
    </source>
</evidence>
<evidence type="ECO:0000256" key="7">
    <source>
        <dbReference type="ARBA" id="ARBA00022950"/>
    </source>
</evidence>
<comment type="function">
    <text evidence="1">Forms the portal vertex of the capsid. This portal plays critical roles in head assembly, genome packaging, neck/tail attachment, and genome ejection. The portal protein multimerizes as a single ring-shaped homododecamer arranged around a central channel.</text>
</comment>
<keyword evidence="5" id="KW-1188">Viral release from host cell</keyword>
<dbReference type="EMBL" id="KX397280">
    <property type="protein sequence ID" value="ANS06230.1"/>
    <property type="molecule type" value="Genomic_DNA"/>
</dbReference>
<dbReference type="RefSeq" id="YP_009786394.1">
    <property type="nucleotide sequence ID" value="NC_047768.1"/>
</dbReference>
<evidence type="ECO:0000256" key="5">
    <source>
        <dbReference type="ARBA" id="ARBA00022612"/>
    </source>
</evidence>
<keyword evidence="3" id="KW-1244">Viral short tail ejection system</keyword>
<keyword evidence="8" id="KW-1171">Viral genome ejection through host cell envelope</keyword>
<keyword evidence="4" id="KW-1162">Viral penetration into host cytoplasm</keyword>
<keyword evidence="10" id="KW-1160">Virus entry into host cell</keyword>
<reference evidence="11 12" key="1">
    <citation type="submission" date="2016-06" db="EMBL/GenBank/DDBJ databases">
        <title>Not all particles are equal: the selective enrichment of particle-associated bacteria from the Mediterranean Sea.</title>
        <authorList>
            <person name="Lopez-Perez M."/>
            <person name="Kimes N.E."/>
            <person name="Haro-Moreno J.M."/>
            <person name="Rodriguez-Valera F."/>
        </authorList>
    </citation>
    <scope>NUCLEOTIDE SEQUENCE [LARGE SCALE GENOMIC DNA]</scope>
</reference>
<dbReference type="KEGG" id="vg:54976470"/>
<evidence type="ECO:0000313" key="12">
    <source>
        <dbReference type="Proteomes" id="UP000222126"/>
    </source>
</evidence>
<accession>A0A1B1IY23</accession>